<comment type="caution">
    <text evidence="1">The sequence shown here is derived from an EMBL/GenBank/DDBJ whole genome shotgun (WGS) entry which is preliminary data.</text>
</comment>
<organism evidence="1 2">
    <name type="scientific">Artomyces pyxidatus</name>
    <dbReference type="NCBI Taxonomy" id="48021"/>
    <lineage>
        <taxon>Eukaryota</taxon>
        <taxon>Fungi</taxon>
        <taxon>Dikarya</taxon>
        <taxon>Basidiomycota</taxon>
        <taxon>Agaricomycotina</taxon>
        <taxon>Agaricomycetes</taxon>
        <taxon>Russulales</taxon>
        <taxon>Auriscalpiaceae</taxon>
        <taxon>Artomyces</taxon>
    </lineage>
</organism>
<dbReference type="EMBL" id="MU277228">
    <property type="protein sequence ID" value="KAI0059269.1"/>
    <property type="molecule type" value="Genomic_DNA"/>
</dbReference>
<protein>
    <submittedName>
        <fullName evidence="1">Uncharacterized protein</fullName>
    </submittedName>
</protein>
<reference evidence="1" key="1">
    <citation type="submission" date="2021-03" db="EMBL/GenBank/DDBJ databases">
        <authorList>
            <consortium name="DOE Joint Genome Institute"/>
            <person name="Ahrendt S."/>
            <person name="Looney B.P."/>
            <person name="Miyauchi S."/>
            <person name="Morin E."/>
            <person name="Drula E."/>
            <person name="Courty P.E."/>
            <person name="Chicoki N."/>
            <person name="Fauchery L."/>
            <person name="Kohler A."/>
            <person name="Kuo A."/>
            <person name="Labutti K."/>
            <person name="Pangilinan J."/>
            <person name="Lipzen A."/>
            <person name="Riley R."/>
            <person name="Andreopoulos W."/>
            <person name="He G."/>
            <person name="Johnson J."/>
            <person name="Barry K.W."/>
            <person name="Grigoriev I.V."/>
            <person name="Nagy L."/>
            <person name="Hibbett D."/>
            <person name="Henrissat B."/>
            <person name="Matheny P.B."/>
            <person name="Labbe J."/>
            <person name="Martin F."/>
        </authorList>
    </citation>
    <scope>NUCLEOTIDE SEQUENCE</scope>
    <source>
        <strain evidence="1">HHB10654</strain>
    </source>
</reference>
<name>A0ACB8SRY6_9AGAM</name>
<reference evidence="1" key="2">
    <citation type="journal article" date="2022" name="New Phytol.">
        <title>Evolutionary transition to the ectomycorrhizal habit in the genomes of a hyperdiverse lineage of mushroom-forming fungi.</title>
        <authorList>
            <person name="Looney B."/>
            <person name="Miyauchi S."/>
            <person name="Morin E."/>
            <person name="Drula E."/>
            <person name="Courty P.E."/>
            <person name="Kohler A."/>
            <person name="Kuo A."/>
            <person name="LaButti K."/>
            <person name="Pangilinan J."/>
            <person name="Lipzen A."/>
            <person name="Riley R."/>
            <person name="Andreopoulos W."/>
            <person name="He G."/>
            <person name="Johnson J."/>
            <person name="Nolan M."/>
            <person name="Tritt A."/>
            <person name="Barry K.W."/>
            <person name="Grigoriev I.V."/>
            <person name="Nagy L.G."/>
            <person name="Hibbett D."/>
            <person name="Henrissat B."/>
            <person name="Matheny P.B."/>
            <person name="Labbe J."/>
            <person name="Martin F.M."/>
        </authorList>
    </citation>
    <scope>NUCLEOTIDE SEQUENCE</scope>
    <source>
        <strain evidence="1">HHB10654</strain>
    </source>
</reference>
<proteinExistence type="predicted"/>
<evidence type="ECO:0000313" key="1">
    <source>
        <dbReference type="EMBL" id="KAI0059269.1"/>
    </source>
</evidence>
<evidence type="ECO:0000313" key="2">
    <source>
        <dbReference type="Proteomes" id="UP000814140"/>
    </source>
</evidence>
<gene>
    <name evidence="1" type="ORF">BV25DRAFT_1163374</name>
</gene>
<keyword evidence="2" id="KW-1185">Reference proteome</keyword>
<dbReference type="Proteomes" id="UP000814140">
    <property type="component" value="Unassembled WGS sequence"/>
</dbReference>
<sequence>MGMRRDRCNLKRAVQRCLTFVRRCLRLPSAPRSLTALLESRRLARLARFVPHLSLSIIPSRSFSYNKHSLLFSRIFPGNPPRQPPPRPAMHVRKIIESYEKEFADVHSNITSSRPPNAGLRVPRLKRPSLRIVTEDEHESLTGTSNTALPVDKPAMLSTALFTPDSSHTFGRPNPTSVPFPRPRSRIVSEHTPDRAPVPPASASKPSPNTRRLQRYARDESALRCSLHATRPERSARDLQIAHLEQATALLGLRALDAQARLQELHELLAAKDSGDNTGASRHQALLKERWMEEHRVALVEEERGTLAKCSAALATKTDGAPVAMTESPTQVAILPRRRRQPILHQACRRMTQGDVELPLLRSWPFGAHLKRPFSRTFPLPFAADNAVLEPTPNPSIARTTMLFSHTRSTPSNLQPVAEQEDLDLDAARPWSRSDPSTPCHLTATTTTNRSSTASSLSSDWAHGSGSITIYCLPTRSKTEILAGDTGSVPLPDYFSHLLAEFAHFQDDIVLPIPERLTASSELSFKSISRVSMDSYDSGVLVGRPSVDSYHYTPSRLPPSRSFSRSIRLSIGGRAGAAPPATLLRAIHEDGSEDSARGLRRRTSFLRYRTHKSEEQPSSVPLLRTPPAVLHRVSDASVSGATTGVMERVRKRVSVLGRGHR</sequence>
<accession>A0ACB8SRY6</accession>